<evidence type="ECO:0000256" key="3">
    <source>
        <dbReference type="SAM" id="SignalP"/>
    </source>
</evidence>
<keyword evidence="2" id="KW-1133">Transmembrane helix</keyword>
<dbReference type="PROSITE" id="PS50835">
    <property type="entry name" value="IG_LIKE"/>
    <property type="match status" value="1"/>
</dbReference>
<keyword evidence="3" id="KW-0732">Signal</keyword>
<dbReference type="InterPro" id="IPR007110">
    <property type="entry name" value="Ig-like_dom"/>
</dbReference>
<feature type="region of interest" description="Disordered" evidence="1">
    <location>
        <begin position="307"/>
        <end position="329"/>
    </location>
</feature>
<dbReference type="InterPro" id="IPR036179">
    <property type="entry name" value="Ig-like_dom_sf"/>
</dbReference>
<dbReference type="InterPro" id="IPR003599">
    <property type="entry name" value="Ig_sub"/>
</dbReference>
<dbReference type="InterPro" id="IPR013783">
    <property type="entry name" value="Ig-like_fold"/>
</dbReference>
<sequence length="349" mass="39063">MEMNTGLFVFLVIVLKNFKVNAECSQTTDTTTEEKQIGDCLSLACESKNDFVYWEHYGGWNQTLLRTFSTPNITLSNISYLDTGKYICVAKESVCLRSVSLNVQGKPTVLKAKYHIDKMNTIFSFDILSFPAPNKNVTIKECEMGKKETVVRADTVLTFLKVSLNNSDYQINGYLMKASLNLKTMTKNNYLCIEVYLSNKNGNVSIPFQMKANVNNSENGGTILHFLRENIFEITLGGIALLIVLILMSVVVLCRRIKKVEQERVCESTKQDTHLGTLSSRTYKSFPLRNPEPEACQGTGPCPFWVAAPSEDTLPEQDLGDDTSVSDSSGLYSFVQSESESEEKYNDVA</sequence>
<proteinExistence type="predicted"/>
<reference evidence="6" key="1">
    <citation type="submission" date="2025-08" db="UniProtKB">
        <authorList>
            <consortium name="RefSeq"/>
        </authorList>
    </citation>
    <scope>IDENTIFICATION</scope>
    <source>
        <tissue evidence="6">Whole sample</tissue>
    </source>
</reference>
<accession>A0A8B8DJN2</accession>
<evidence type="ECO:0000313" key="6">
    <source>
        <dbReference type="RefSeq" id="XP_022328033.1"/>
    </source>
</evidence>
<feature type="signal peptide" evidence="3">
    <location>
        <begin position="1"/>
        <end position="22"/>
    </location>
</feature>
<dbReference type="KEGG" id="cvn:111127236"/>
<gene>
    <name evidence="6" type="primary">LOC111127236</name>
</gene>
<dbReference type="SUPFAM" id="SSF48726">
    <property type="entry name" value="Immunoglobulin"/>
    <property type="match status" value="1"/>
</dbReference>
<keyword evidence="5" id="KW-1185">Reference proteome</keyword>
<organism evidence="5 6">
    <name type="scientific">Crassostrea virginica</name>
    <name type="common">Eastern oyster</name>
    <dbReference type="NCBI Taxonomy" id="6565"/>
    <lineage>
        <taxon>Eukaryota</taxon>
        <taxon>Metazoa</taxon>
        <taxon>Spiralia</taxon>
        <taxon>Lophotrochozoa</taxon>
        <taxon>Mollusca</taxon>
        <taxon>Bivalvia</taxon>
        <taxon>Autobranchia</taxon>
        <taxon>Pteriomorphia</taxon>
        <taxon>Ostreida</taxon>
        <taxon>Ostreoidea</taxon>
        <taxon>Ostreidae</taxon>
        <taxon>Crassostrea</taxon>
    </lineage>
</organism>
<dbReference type="SMART" id="SM00409">
    <property type="entry name" value="IG"/>
    <property type="match status" value="1"/>
</dbReference>
<evidence type="ECO:0000256" key="1">
    <source>
        <dbReference type="SAM" id="MobiDB-lite"/>
    </source>
</evidence>
<evidence type="ECO:0000259" key="4">
    <source>
        <dbReference type="PROSITE" id="PS50835"/>
    </source>
</evidence>
<evidence type="ECO:0000313" key="5">
    <source>
        <dbReference type="Proteomes" id="UP000694844"/>
    </source>
</evidence>
<feature type="chain" id="PRO_5034697856" evidence="3">
    <location>
        <begin position="23"/>
        <end position="349"/>
    </location>
</feature>
<dbReference type="OrthoDB" id="6206836at2759"/>
<feature type="transmembrane region" description="Helical" evidence="2">
    <location>
        <begin position="234"/>
        <end position="254"/>
    </location>
</feature>
<keyword evidence="2" id="KW-0472">Membrane</keyword>
<dbReference type="RefSeq" id="XP_022328033.1">
    <property type="nucleotide sequence ID" value="XM_022472325.1"/>
</dbReference>
<dbReference type="GeneID" id="111127236"/>
<feature type="domain" description="Ig-like" evidence="4">
    <location>
        <begin position="40"/>
        <end position="100"/>
    </location>
</feature>
<dbReference type="Gene3D" id="2.60.40.10">
    <property type="entry name" value="Immunoglobulins"/>
    <property type="match status" value="1"/>
</dbReference>
<protein>
    <submittedName>
        <fullName evidence="6">Uncharacterized protein LOC111127236 isoform X1</fullName>
    </submittedName>
</protein>
<name>A0A8B8DJN2_CRAVI</name>
<dbReference type="Proteomes" id="UP000694844">
    <property type="component" value="Chromosome 3"/>
</dbReference>
<keyword evidence="2" id="KW-0812">Transmembrane</keyword>
<evidence type="ECO:0000256" key="2">
    <source>
        <dbReference type="SAM" id="Phobius"/>
    </source>
</evidence>
<dbReference type="AlphaFoldDB" id="A0A8B8DJN2"/>